<dbReference type="PANTHER" id="PTHR36154">
    <property type="entry name" value="DNA-BINDING TRANSCRIPTIONAL ACTIVATOR ALPA"/>
    <property type="match status" value="1"/>
</dbReference>
<comment type="caution">
    <text evidence="1">The sequence shown here is derived from an EMBL/GenBank/DDBJ whole genome shotgun (WGS) entry which is preliminary data.</text>
</comment>
<dbReference type="EMBL" id="JAQQXS010000021">
    <property type="protein sequence ID" value="MDC8787119.1"/>
    <property type="molecule type" value="Genomic_DNA"/>
</dbReference>
<dbReference type="PANTHER" id="PTHR36154:SF1">
    <property type="entry name" value="DNA-BINDING TRANSCRIPTIONAL ACTIVATOR ALPA"/>
    <property type="match status" value="1"/>
</dbReference>
<keyword evidence="2" id="KW-1185">Reference proteome</keyword>
<sequence length="86" mass="9825">MSIEKVQSDVRRLLRKRQLQELIPVANGTLYSWMDKNSPYFDASFPLPIRLGGGGRSIFWIASEIDEWLKTWADKSRASAKVNKGV</sequence>
<accession>A0ABT5KW00</accession>
<name>A0ABT5KW00_9BURK</name>
<protein>
    <submittedName>
        <fullName evidence="1">AlpA family phage regulatory protein</fullName>
    </submittedName>
</protein>
<organism evidence="1 2">
    <name type="scientific">Roseateles koreensis</name>
    <dbReference type="NCBI Taxonomy" id="2987526"/>
    <lineage>
        <taxon>Bacteria</taxon>
        <taxon>Pseudomonadati</taxon>
        <taxon>Pseudomonadota</taxon>
        <taxon>Betaproteobacteria</taxon>
        <taxon>Burkholderiales</taxon>
        <taxon>Sphaerotilaceae</taxon>
        <taxon>Roseateles</taxon>
    </lineage>
</organism>
<proteinExistence type="predicted"/>
<dbReference type="Pfam" id="PF05930">
    <property type="entry name" value="Phage_AlpA"/>
    <property type="match status" value="1"/>
</dbReference>
<evidence type="ECO:0000313" key="2">
    <source>
        <dbReference type="Proteomes" id="UP001219862"/>
    </source>
</evidence>
<gene>
    <name evidence="1" type="ORF">PRZ01_18160</name>
</gene>
<dbReference type="Proteomes" id="UP001219862">
    <property type="component" value="Unassembled WGS sequence"/>
</dbReference>
<dbReference type="RefSeq" id="WP_273598258.1">
    <property type="nucleotide sequence ID" value="NZ_JAQQXS010000021.1"/>
</dbReference>
<dbReference type="InterPro" id="IPR010260">
    <property type="entry name" value="AlpA"/>
</dbReference>
<evidence type="ECO:0000313" key="1">
    <source>
        <dbReference type="EMBL" id="MDC8787119.1"/>
    </source>
</evidence>
<reference evidence="1 2" key="1">
    <citation type="submission" date="2022-10" db="EMBL/GenBank/DDBJ databases">
        <title>paucibacter sp. hw8 Genome sequencing.</title>
        <authorList>
            <person name="Park S."/>
        </authorList>
    </citation>
    <scope>NUCLEOTIDE SEQUENCE [LARGE SCALE GENOMIC DNA]</scope>
    <source>
        <strain evidence="2">hw8</strain>
    </source>
</reference>
<dbReference type="InterPro" id="IPR052931">
    <property type="entry name" value="Prophage_regulatory_activator"/>
</dbReference>